<dbReference type="CDD" id="cd05271">
    <property type="entry name" value="NDUFA9_like_SDR_a"/>
    <property type="match status" value="1"/>
</dbReference>
<feature type="domain" description="NAD-dependent epimerase/dehydratase" evidence="1">
    <location>
        <begin position="6"/>
        <end position="214"/>
    </location>
</feature>
<accession>A0A3B0ZK97</accession>
<dbReference type="AlphaFoldDB" id="A0A3B0ZK97"/>
<dbReference type="EMBL" id="UOFO01000149">
    <property type="protein sequence ID" value="VAW88673.1"/>
    <property type="molecule type" value="Genomic_DNA"/>
</dbReference>
<dbReference type="Pfam" id="PF01370">
    <property type="entry name" value="Epimerase"/>
    <property type="match status" value="1"/>
</dbReference>
<dbReference type="PANTHER" id="PTHR12126:SF11">
    <property type="entry name" value="NADH DEHYDROGENASE [UBIQUINONE] 1 ALPHA SUBCOMPLEX SUBUNIT 9, MITOCHONDRIAL"/>
    <property type="match status" value="1"/>
</dbReference>
<gene>
    <name evidence="2" type="ORF">MNBD_GAMMA16-1195</name>
</gene>
<sequence length="320" mass="35422">MNKQTICILGGTGFVGHYLTHALVNAGYHVRIPSRRRERNRELLVMPGVDVVEGSISDPAFLNQIIEKSDVVINLVALLNEGKKGDFQKIHVDLPKRINDVMAKHGVKRLLHMSALNADATAGPSRYLKSKGEGEDIAHSAEKNNNVSVTSFRPSVIFGSGDHFFNMFALLLKRSILALPLACPNARFAPIYAEDVTSHMVAALVNDDSAGKRYDLCGPHVYTLEQLVEYTNKLIGTNKALIGLGDGASRFMGSVLQFAPGKPFTPDNYLSMKKDSVCPISKDEQQQRTSLEAVVPLYLGGTKQKDHYDNYRYYARRETQ</sequence>
<dbReference type="SUPFAM" id="SSF51735">
    <property type="entry name" value="NAD(P)-binding Rossmann-fold domains"/>
    <property type="match status" value="1"/>
</dbReference>
<protein>
    <submittedName>
        <fullName evidence="2">NAD-dependent epimerase/dehydratase</fullName>
    </submittedName>
</protein>
<dbReference type="InterPro" id="IPR036291">
    <property type="entry name" value="NAD(P)-bd_dom_sf"/>
</dbReference>
<proteinExistence type="predicted"/>
<evidence type="ECO:0000259" key="1">
    <source>
        <dbReference type="Pfam" id="PF01370"/>
    </source>
</evidence>
<dbReference type="Gene3D" id="3.40.50.720">
    <property type="entry name" value="NAD(P)-binding Rossmann-like Domain"/>
    <property type="match status" value="1"/>
</dbReference>
<dbReference type="InterPro" id="IPR001509">
    <property type="entry name" value="Epimerase_deHydtase"/>
</dbReference>
<dbReference type="PANTHER" id="PTHR12126">
    <property type="entry name" value="NADH-UBIQUINONE OXIDOREDUCTASE 39 KDA SUBUNIT-RELATED"/>
    <property type="match status" value="1"/>
</dbReference>
<dbReference type="InterPro" id="IPR051207">
    <property type="entry name" value="ComplexI_NDUFA9_subunit"/>
</dbReference>
<name>A0A3B0ZK97_9ZZZZ</name>
<evidence type="ECO:0000313" key="2">
    <source>
        <dbReference type="EMBL" id="VAW88673.1"/>
    </source>
</evidence>
<reference evidence="2" key="1">
    <citation type="submission" date="2018-06" db="EMBL/GenBank/DDBJ databases">
        <authorList>
            <person name="Zhirakovskaya E."/>
        </authorList>
    </citation>
    <scope>NUCLEOTIDE SEQUENCE</scope>
</reference>
<dbReference type="GO" id="GO:0044877">
    <property type="term" value="F:protein-containing complex binding"/>
    <property type="evidence" value="ECO:0007669"/>
    <property type="project" value="TreeGrafter"/>
</dbReference>
<organism evidence="2">
    <name type="scientific">hydrothermal vent metagenome</name>
    <dbReference type="NCBI Taxonomy" id="652676"/>
    <lineage>
        <taxon>unclassified sequences</taxon>
        <taxon>metagenomes</taxon>
        <taxon>ecological metagenomes</taxon>
    </lineage>
</organism>